<dbReference type="AlphaFoldDB" id="A0A9D4Y7T2"/>
<reference evidence="3 4" key="1">
    <citation type="journal article" date="2022" name="Nat. Genet.">
        <title>Improved pea reference genome and pan-genome highlight genomic features and evolutionary characteristics.</title>
        <authorList>
            <person name="Yang T."/>
            <person name="Liu R."/>
            <person name="Luo Y."/>
            <person name="Hu S."/>
            <person name="Wang D."/>
            <person name="Wang C."/>
            <person name="Pandey M.K."/>
            <person name="Ge S."/>
            <person name="Xu Q."/>
            <person name="Li N."/>
            <person name="Li G."/>
            <person name="Huang Y."/>
            <person name="Saxena R.K."/>
            <person name="Ji Y."/>
            <person name="Li M."/>
            <person name="Yan X."/>
            <person name="He Y."/>
            <person name="Liu Y."/>
            <person name="Wang X."/>
            <person name="Xiang C."/>
            <person name="Varshney R.K."/>
            <person name="Ding H."/>
            <person name="Gao S."/>
            <person name="Zong X."/>
        </authorList>
    </citation>
    <scope>NUCLEOTIDE SEQUENCE [LARGE SCALE GENOMIC DNA]</scope>
    <source>
        <strain evidence="3 4">cv. Zhongwan 6</strain>
    </source>
</reference>
<accession>A0A9D4Y7T2</accession>
<evidence type="ECO:0008006" key="5">
    <source>
        <dbReference type="Google" id="ProtNLM"/>
    </source>
</evidence>
<feature type="signal peptide" evidence="2">
    <location>
        <begin position="1"/>
        <end position="22"/>
    </location>
</feature>
<evidence type="ECO:0000313" key="3">
    <source>
        <dbReference type="EMBL" id="KAI5433902.1"/>
    </source>
</evidence>
<feature type="region of interest" description="Disordered" evidence="1">
    <location>
        <begin position="81"/>
        <end position="137"/>
    </location>
</feature>
<proteinExistence type="predicted"/>
<keyword evidence="2" id="KW-0732">Signal</keyword>
<feature type="compositionally biased region" description="Gly residues" evidence="1">
    <location>
        <begin position="85"/>
        <end position="109"/>
    </location>
</feature>
<name>A0A9D4Y7T2_PEA</name>
<dbReference type="Gramene" id="Psat02G0094500-T1">
    <property type="protein sequence ID" value="KAI5433902.1"/>
    <property type="gene ID" value="KIW84_020945"/>
</dbReference>
<protein>
    <recommendedName>
        <fullName evidence="5">Nodule-specific Glycine Rich Peptide</fullName>
    </recommendedName>
</protein>
<gene>
    <name evidence="3" type="ORF">KIW84_020945</name>
</gene>
<keyword evidence="4" id="KW-1185">Reference proteome</keyword>
<feature type="compositionally biased region" description="Basic and acidic residues" evidence="1">
    <location>
        <begin position="50"/>
        <end position="60"/>
    </location>
</feature>
<feature type="compositionally biased region" description="Acidic residues" evidence="1">
    <location>
        <begin position="126"/>
        <end position="137"/>
    </location>
</feature>
<feature type="chain" id="PRO_5038997569" description="Nodule-specific Glycine Rich Peptide" evidence="2">
    <location>
        <begin position="23"/>
        <end position="137"/>
    </location>
</feature>
<evidence type="ECO:0000313" key="4">
    <source>
        <dbReference type="Proteomes" id="UP001058974"/>
    </source>
</evidence>
<dbReference type="EMBL" id="JAMSHJ010000002">
    <property type="protein sequence ID" value="KAI5433902.1"/>
    <property type="molecule type" value="Genomic_DNA"/>
</dbReference>
<dbReference type="Proteomes" id="UP001058974">
    <property type="component" value="Chromosome 2"/>
</dbReference>
<feature type="region of interest" description="Disordered" evidence="1">
    <location>
        <begin position="44"/>
        <end position="65"/>
    </location>
</feature>
<comment type="caution">
    <text evidence="3">The sequence shown here is derived from an EMBL/GenBank/DDBJ whole genome shotgun (WGS) entry which is preliminary data.</text>
</comment>
<evidence type="ECO:0000256" key="1">
    <source>
        <dbReference type="SAM" id="MobiDB-lite"/>
    </source>
</evidence>
<organism evidence="3 4">
    <name type="scientific">Pisum sativum</name>
    <name type="common">Garden pea</name>
    <name type="synonym">Lathyrus oleraceus</name>
    <dbReference type="NCBI Taxonomy" id="3888"/>
    <lineage>
        <taxon>Eukaryota</taxon>
        <taxon>Viridiplantae</taxon>
        <taxon>Streptophyta</taxon>
        <taxon>Embryophyta</taxon>
        <taxon>Tracheophyta</taxon>
        <taxon>Spermatophyta</taxon>
        <taxon>Magnoliopsida</taxon>
        <taxon>eudicotyledons</taxon>
        <taxon>Gunneridae</taxon>
        <taxon>Pentapetalae</taxon>
        <taxon>rosids</taxon>
        <taxon>fabids</taxon>
        <taxon>Fabales</taxon>
        <taxon>Fabaceae</taxon>
        <taxon>Papilionoideae</taxon>
        <taxon>50 kb inversion clade</taxon>
        <taxon>NPAAA clade</taxon>
        <taxon>Hologalegina</taxon>
        <taxon>IRL clade</taxon>
        <taxon>Fabeae</taxon>
        <taxon>Lathyrus</taxon>
    </lineage>
</organism>
<sequence>MKTNPFISVVFLCALIFISTVAIELSKDEKLTGAFEKSKTKLGVNNERGLGGEERSEDMGKGYSDGDYEFSIESGGWKGSINSGGLQGGGKNNGLGGQGGMGNEVGWRGGENNEFGGQGRRNEVGEGGEIEILEEKK</sequence>
<evidence type="ECO:0000256" key="2">
    <source>
        <dbReference type="SAM" id="SignalP"/>
    </source>
</evidence>